<feature type="domain" description="Tubulin-folding cofactor D ARM repeats" evidence="1">
    <location>
        <begin position="245"/>
        <end position="421"/>
    </location>
</feature>
<dbReference type="GO" id="GO:0007021">
    <property type="term" value="P:tubulin complex assembly"/>
    <property type="evidence" value="ECO:0007669"/>
    <property type="project" value="InterPro"/>
</dbReference>
<dbReference type="Proteomes" id="UP000190831">
    <property type="component" value="Chromosome D"/>
</dbReference>
<dbReference type="InterPro" id="IPR033162">
    <property type="entry name" value="TBCD"/>
</dbReference>
<dbReference type="PANTHER" id="PTHR12658:SF0">
    <property type="entry name" value="TUBULIN-SPECIFIC CHAPERONE D"/>
    <property type="match status" value="1"/>
</dbReference>
<dbReference type="AlphaFoldDB" id="A0A1G4MCI7"/>
<dbReference type="Pfam" id="PF25767">
    <property type="entry name" value="ARM_TBCD_2nd"/>
    <property type="match status" value="1"/>
</dbReference>
<name>A0A1G4MCI7_LACFM</name>
<evidence type="ECO:0000259" key="1">
    <source>
        <dbReference type="Pfam" id="PF25767"/>
    </source>
</evidence>
<proteinExistence type="predicted"/>
<reference evidence="2 3" key="1">
    <citation type="submission" date="2016-03" db="EMBL/GenBank/DDBJ databases">
        <authorList>
            <person name="Devillers H."/>
        </authorList>
    </citation>
    <scope>NUCLEOTIDE SEQUENCE [LARGE SCALE GENOMIC DNA]</scope>
    <source>
        <strain evidence="2">CBS 6772</strain>
    </source>
</reference>
<dbReference type="GO" id="GO:0005096">
    <property type="term" value="F:GTPase activator activity"/>
    <property type="evidence" value="ECO:0007669"/>
    <property type="project" value="InterPro"/>
</dbReference>
<evidence type="ECO:0000313" key="2">
    <source>
        <dbReference type="EMBL" id="SCW01407.1"/>
    </source>
</evidence>
<dbReference type="PANTHER" id="PTHR12658">
    <property type="entry name" value="BETA-TUBULIN COFACTOR D"/>
    <property type="match status" value="1"/>
</dbReference>
<dbReference type="EMBL" id="LT598492">
    <property type="protein sequence ID" value="SCW01407.1"/>
    <property type="molecule type" value="Genomic_DNA"/>
</dbReference>
<organism evidence="2 3">
    <name type="scientific">Lachancea fermentati</name>
    <name type="common">Zygosaccharomyces fermentati</name>
    <dbReference type="NCBI Taxonomy" id="4955"/>
    <lineage>
        <taxon>Eukaryota</taxon>
        <taxon>Fungi</taxon>
        <taxon>Dikarya</taxon>
        <taxon>Ascomycota</taxon>
        <taxon>Saccharomycotina</taxon>
        <taxon>Saccharomycetes</taxon>
        <taxon>Saccharomycetales</taxon>
        <taxon>Saccharomycetaceae</taxon>
        <taxon>Lachancea</taxon>
    </lineage>
</organism>
<dbReference type="GO" id="GO:0000226">
    <property type="term" value="P:microtubule cytoskeleton organization"/>
    <property type="evidence" value="ECO:0007669"/>
    <property type="project" value="TreeGrafter"/>
</dbReference>
<sequence length="1030" mass="117935">MDISSIESLLHTIEHGLNDLNDEESIVRAIDRFQQDPLTLDHKLPQFIELLTQNIFDKNESQMASTALVFYTFSKVCTVRKIMNHLKTDIYLLPGFLELLQRSSTDYNWHVTYMALAWVNMLVMSPFKLHNDNEIFHATAKYKSSQVLHPVVSSLHSELFVKNHDLFLYDVQNNGFDLYSLNFTLKSMVHNNQAYDIGFLDASMLNNITSFCFESFKNANESECKLILKILPKICKLFALGEEWEQIEDIVTWFLNNLNTPFTELRFKIARNFAKIVLLIHQLSEEMSTELVDMSILEVLSIIHNNSMETVDGDVLHVLLLIIAEFARCKLLSSKSTDIIVSSVIPYTILFQQLRITKIHGHQVRDATNFICWSMTRNCNISANVESLFLHLLMCSMVDHDLIIRKSANAALQELLGRYGHHILDDRTIVEIIELPVGNLRNSFFQNLSTLIDLFHDKYGKYLNFVLDWVIKNSILCNHDLNVAKLASKALSSLLQNIISKGVLRDRIHMGATDFLAIKEHQSCINYCKLIYLATETKVLEDSKQLEDVCFKEFSSLAKRSTNSAAAFKESFIGICFVKYINYMLIGRETKFKFSNEVVDSFFHIVRSVGVDDTDYEEMKTLCLPLISVLSSDDDVYEEGVKHNFEINFRKFLKFNNALCAAGLAYTTSFEFSRTLEKWCPHMNCESRSQLLNSLTNRLHDIVMVGGNKILFQIVQLLDDYTITNQGDIGRLVRTSAAKAIDSNFCLFMRNGEDLMIDAGQKLLRLAGEPLEELRLLSFSILCRTHNYTANAEWSFNRSILHFQQEKYNSKNQEFWKGYLTSAGAVHSTEQQITSSIDCFLAFYESLTECSRNDLVNDLVRIIPNATMLKSWQQSKFHTNSLGCQQKDLVKQTITCLLFWQRILESNISLSGSLNFEGFYARIYNLHLLKSHSAVIIASIQLLTLIALKAVAVRGNTDYSLVNNLIKRLWKLANVESGDTKNFSNMQQTSITALATIYLETQEMTRANLLQNCITKGTFHELSVEDLLIN</sequence>
<dbReference type="InterPro" id="IPR058033">
    <property type="entry name" value="ARM_TBCD_2nd"/>
</dbReference>
<dbReference type="SUPFAM" id="SSF48371">
    <property type="entry name" value="ARM repeat"/>
    <property type="match status" value="1"/>
</dbReference>
<dbReference type="OrthoDB" id="10253476at2759"/>
<dbReference type="OMA" id="ATNFICW"/>
<dbReference type="GO" id="GO:0007023">
    <property type="term" value="P:post-chaperonin tubulin folding pathway"/>
    <property type="evidence" value="ECO:0007669"/>
    <property type="project" value="InterPro"/>
</dbReference>
<gene>
    <name evidence="2" type="ORF">LAFE_0D11892G</name>
</gene>
<dbReference type="InterPro" id="IPR016024">
    <property type="entry name" value="ARM-type_fold"/>
</dbReference>
<dbReference type="GO" id="GO:0048487">
    <property type="term" value="F:beta-tubulin binding"/>
    <property type="evidence" value="ECO:0007669"/>
    <property type="project" value="InterPro"/>
</dbReference>
<dbReference type="STRING" id="4955.A0A1G4MCI7"/>
<dbReference type="Pfam" id="PF23579">
    <property type="entry name" value="ARM_TBCD"/>
    <property type="match status" value="1"/>
</dbReference>
<keyword evidence="3" id="KW-1185">Reference proteome</keyword>
<protein>
    <submittedName>
        <fullName evidence="2">LAFE_0D11892g1_1</fullName>
    </submittedName>
</protein>
<accession>A0A1G4MCI7</accession>
<evidence type="ECO:0000313" key="3">
    <source>
        <dbReference type="Proteomes" id="UP000190831"/>
    </source>
</evidence>